<feature type="signal peptide" evidence="1">
    <location>
        <begin position="1"/>
        <end position="20"/>
    </location>
</feature>
<evidence type="ECO:0000256" key="1">
    <source>
        <dbReference type="SAM" id="SignalP"/>
    </source>
</evidence>
<name>A0A4S4LTB7_9AGAM</name>
<evidence type="ECO:0000313" key="2">
    <source>
        <dbReference type="EMBL" id="THH15465.1"/>
    </source>
</evidence>
<keyword evidence="1" id="KW-0732">Signal</keyword>
<organism evidence="2 3">
    <name type="scientific">Bondarzewia mesenterica</name>
    <dbReference type="NCBI Taxonomy" id="1095465"/>
    <lineage>
        <taxon>Eukaryota</taxon>
        <taxon>Fungi</taxon>
        <taxon>Dikarya</taxon>
        <taxon>Basidiomycota</taxon>
        <taxon>Agaricomycotina</taxon>
        <taxon>Agaricomycetes</taxon>
        <taxon>Russulales</taxon>
        <taxon>Bondarzewiaceae</taxon>
        <taxon>Bondarzewia</taxon>
    </lineage>
</organism>
<dbReference type="OrthoDB" id="2580323at2759"/>
<gene>
    <name evidence="2" type="ORF">EW146_g5028</name>
</gene>
<accession>A0A4S4LTB7</accession>
<sequence>MLKLGLHLLALIGALIGVHANGVYVRTPPPSVYSALSASAKKLFDESMDFNEQYWDETEGYLFQIDSAGIHDTRATAMYATALLARNGKHGSDRARAIRIFEQIVPQQWDQNGTLWYGVYPHTPQDPFPGTSLLGTIPYTSWDPNWRDFVGTAWILALERSGRLIPDSVVSQVEQSLLKAGKGNLLRYQGRGPYANSVTVNSSADNLDAVRAVNCMLVVSSYDIFEAYTNPYLMGVFVMSYIGHRLNDTELIEKSEEDAQTIYDLFTYGDFNTFSEYNSGTYTGVDIWALALWIKYAPKGSNVAKYGPFMLNNTLVDLGTLYHAGLRNLAGPWDRSYGYDMTRYHSVFGQLVTSLAPLHRGAVPSPPAGGLHTNDVACFGPLIPLISSIIADVAPDSVLKNFADFGTTERILKRRLRTNVVDETAIRNVTAWLGETVSIGGQSLDEPSARQSSNVAAIIQWLLPSSLYRNASSTGLPKIGYIALSPPTASIVNATASKNTLSISFPPSTRWTNETAPAVVTFAVGGFDMRASGADMTKGLVGVPGLNISVETSGLGNQATAYSQDGWKAWFSNFYFFNVSYPVTAVWPAVPSITISVS</sequence>
<proteinExistence type="predicted"/>
<dbReference type="Proteomes" id="UP000310158">
    <property type="component" value="Unassembled WGS sequence"/>
</dbReference>
<protein>
    <submittedName>
        <fullName evidence="2">Uncharacterized protein</fullName>
    </submittedName>
</protein>
<dbReference type="AlphaFoldDB" id="A0A4S4LTB7"/>
<feature type="chain" id="PRO_5020935806" evidence="1">
    <location>
        <begin position="21"/>
        <end position="598"/>
    </location>
</feature>
<comment type="caution">
    <text evidence="2">The sequence shown here is derived from an EMBL/GenBank/DDBJ whole genome shotgun (WGS) entry which is preliminary data.</text>
</comment>
<keyword evidence="3" id="KW-1185">Reference proteome</keyword>
<dbReference type="PANTHER" id="PTHR40616:SF1">
    <property type="entry name" value="LINALOOL DEHYDRATASE_ISOMERASE DOMAIN-CONTAINING PROTEIN"/>
    <property type="match status" value="1"/>
</dbReference>
<evidence type="ECO:0000313" key="3">
    <source>
        <dbReference type="Proteomes" id="UP000310158"/>
    </source>
</evidence>
<reference evidence="2 3" key="1">
    <citation type="submission" date="2019-02" db="EMBL/GenBank/DDBJ databases">
        <title>Genome sequencing of the rare red list fungi Bondarzewia mesenterica.</title>
        <authorList>
            <person name="Buettner E."/>
            <person name="Kellner H."/>
        </authorList>
    </citation>
    <scope>NUCLEOTIDE SEQUENCE [LARGE SCALE GENOMIC DNA]</scope>
    <source>
        <strain evidence="2 3">DSM 108281</strain>
    </source>
</reference>
<dbReference type="EMBL" id="SGPL01000209">
    <property type="protein sequence ID" value="THH15465.1"/>
    <property type="molecule type" value="Genomic_DNA"/>
</dbReference>
<dbReference type="PANTHER" id="PTHR40616">
    <property type="entry name" value="LINALOOL DEHYDRATASE_ISOMERASE DOMAIN-CONTAINING PROTEIN"/>
    <property type="match status" value="1"/>
</dbReference>